<dbReference type="Pfam" id="PF08800">
    <property type="entry name" value="BT4734-like_N"/>
    <property type="match status" value="1"/>
</dbReference>
<evidence type="ECO:0000313" key="5">
    <source>
        <dbReference type="Proteomes" id="UP000448877"/>
    </source>
</evidence>
<name>A0A108TFA1_9BACE</name>
<dbReference type="InterPro" id="IPR024450">
    <property type="entry name" value="DUF3874"/>
</dbReference>
<sequence>MKITLIRESRESGKETLSTCEADAWIDRIKTETKEEHVTRLRSMLLYTNPDSGGYYEHIDKLPRIYPSVEFGRSRNNGRKLKHYNGIVMLEVNHLAGLSEVELVKRQAALLPQTWAAFAGSSGRSVKIWVKFALPDGNLPVKVENMESFHAHAYRMAVQCYQPILPFPLTLREPSMTQSCRMTVDAYPYFNRQAIPFCLEQPFGMPGEETFRQRQLTEKNPLLRLKPGYETSQTFTLLFETTLSKALNEMEEWKRGDDLQQLLVCLAEHCFKAGIPEEETVRQVMIHYFKQADEQTVRTTVHNLYQECKGFGKKKSLTPEQAIAFQLNEFMERRYEFRFNALTNDLEYRQRDSIHFYFKPVDQRVKNSIAMDALQEGIRVWDRDVNRYLSSNRVPLYNPVEDYLCNLGRWDGKDRIRALADLVPCNNPHWRELFYRWFLNMVAHWRGLDKLHSNSTSPLLVGAQGFRKSTYCRIILPPELRFGYTDSLDFKSKRDAELYLGRFMLINIDEFDQVSINQQGFLKHLLQKPVANLRKPYGSSIQEMRRYASFIGTSNQKDLLTDPSGSRRFICIEVTAPIDTNVTINYRQLYAQAMEAIVKGERYWFDDADEAILREANREFEQMSPVEQLFHCYFRSPEEGEEGEYLSPMQILEHLRSKSRDIKLTASNVNHFGRILRKNNLEYKRTCKGIVYRVEKL</sequence>
<dbReference type="PANTHER" id="PTHR34985">
    <property type="entry name" value="SLR0554 PROTEIN"/>
    <property type="match status" value="1"/>
</dbReference>
<evidence type="ECO:0000259" key="1">
    <source>
        <dbReference type="Pfam" id="PF05272"/>
    </source>
</evidence>
<gene>
    <name evidence="4" type="ORF">F2Y81_25315</name>
</gene>
<dbReference type="PANTHER" id="PTHR34985:SF1">
    <property type="entry name" value="SLR0554 PROTEIN"/>
    <property type="match status" value="1"/>
</dbReference>
<reference evidence="4 5" key="1">
    <citation type="journal article" date="2019" name="Nat. Med.">
        <title>A library of human gut bacterial isolates paired with longitudinal multiomics data enables mechanistic microbiome research.</title>
        <authorList>
            <person name="Poyet M."/>
            <person name="Groussin M."/>
            <person name="Gibbons S.M."/>
            <person name="Avila-Pacheco J."/>
            <person name="Jiang X."/>
            <person name="Kearney S.M."/>
            <person name="Perrotta A.R."/>
            <person name="Berdy B."/>
            <person name="Zhao S."/>
            <person name="Lieberman T.D."/>
            <person name="Swanson P.K."/>
            <person name="Smith M."/>
            <person name="Roesemann S."/>
            <person name="Alexander J.E."/>
            <person name="Rich S.A."/>
            <person name="Livny J."/>
            <person name="Vlamakis H."/>
            <person name="Clish C."/>
            <person name="Bullock K."/>
            <person name="Deik A."/>
            <person name="Scott J."/>
            <person name="Pierce K.A."/>
            <person name="Xavier R.J."/>
            <person name="Alm E.J."/>
        </authorList>
    </citation>
    <scope>NUCLEOTIDE SEQUENCE [LARGE SCALE GENOMIC DNA]</scope>
    <source>
        <strain evidence="4 5">BIOML-A6</strain>
    </source>
</reference>
<accession>A0A108TFA1</accession>
<feature type="domain" description="BT4734-like N-terminal" evidence="2">
    <location>
        <begin position="58"/>
        <end position="190"/>
    </location>
</feature>
<dbReference type="AlphaFoldDB" id="A0A108TFA1"/>
<feature type="domain" description="DUF3874" evidence="3">
    <location>
        <begin position="623"/>
        <end position="694"/>
    </location>
</feature>
<protein>
    <submittedName>
        <fullName evidence="4">Helicase</fullName>
    </submittedName>
</protein>
<dbReference type="Pfam" id="PF12990">
    <property type="entry name" value="DUF3874"/>
    <property type="match status" value="1"/>
</dbReference>
<dbReference type="EMBL" id="VVYV01000065">
    <property type="protein sequence ID" value="KAA5412603.1"/>
    <property type="molecule type" value="Genomic_DNA"/>
</dbReference>
<dbReference type="Pfam" id="PF05272">
    <property type="entry name" value="VapE-like_dom"/>
    <property type="match status" value="1"/>
</dbReference>
<dbReference type="RefSeq" id="WP_060407678.1">
    <property type="nucleotide sequence ID" value="NZ_CABMLT010000004.1"/>
</dbReference>
<proteinExistence type="predicted"/>
<keyword evidence="4" id="KW-0067">ATP-binding</keyword>
<dbReference type="InterPro" id="IPR027417">
    <property type="entry name" value="P-loop_NTPase"/>
</dbReference>
<keyword evidence="4" id="KW-0547">Nucleotide-binding</keyword>
<organism evidence="4 5">
    <name type="scientific">Bacteroides cellulosilyticus</name>
    <dbReference type="NCBI Taxonomy" id="246787"/>
    <lineage>
        <taxon>Bacteria</taxon>
        <taxon>Pseudomonadati</taxon>
        <taxon>Bacteroidota</taxon>
        <taxon>Bacteroidia</taxon>
        <taxon>Bacteroidales</taxon>
        <taxon>Bacteroidaceae</taxon>
        <taxon>Bacteroides</taxon>
    </lineage>
</organism>
<dbReference type="InterPro" id="IPR014907">
    <property type="entry name" value="BT4734-like_N"/>
</dbReference>
<dbReference type="Proteomes" id="UP000448877">
    <property type="component" value="Unassembled WGS sequence"/>
</dbReference>
<dbReference type="GO" id="GO:0004386">
    <property type="term" value="F:helicase activity"/>
    <property type="evidence" value="ECO:0007669"/>
    <property type="project" value="UniProtKB-KW"/>
</dbReference>
<comment type="caution">
    <text evidence="4">The sequence shown here is derived from an EMBL/GenBank/DDBJ whole genome shotgun (WGS) entry which is preliminary data.</text>
</comment>
<evidence type="ECO:0000259" key="3">
    <source>
        <dbReference type="Pfam" id="PF12990"/>
    </source>
</evidence>
<dbReference type="SUPFAM" id="SSF52540">
    <property type="entry name" value="P-loop containing nucleoside triphosphate hydrolases"/>
    <property type="match status" value="1"/>
</dbReference>
<keyword evidence="4" id="KW-0378">Hydrolase</keyword>
<feature type="domain" description="Virulence-associated protein E-like" evidence="1">
    <location>
        <begin position="409"/>
        <end position="621"/>
    </location>
</feature>
<keyword evidence="4" id="KW-0347">Helicase</keyword>
<dbReference type="InterPro" id="IPR007936">
    <property type="entry name" value="VapE-like_dom"/>
</dbReference>
<evidence type="ECO:0000313" key="4">
    <source>
        <dbReference type="EMBL" id="KAA5412603.1"/>
    </source>
</evidence>
<evidence type="ECO:0000259" key="2">
    <source>
        <dbReference type="Pfam" id="PF08800"/>
    </source>
</evidence>